<protein>
    <recommendedName>
        <fullName evidence="5">DUF1254 domain-containing protein</fullName>
    </recommendedName>
</protein>
<evidence type="ECO:0008006" key="5">
    <source>
        <dbReference type="Google" id="ProtNLM"/>
    </source>
</evidence>
<dbReference type="InterPro" id="IPR037049">
    <property type="entry name" value="DUF1214_C_sf"/>
</dbReference>
<reference evidence="4" key="1">
    <citation type="submission" date="2017-02" db="EMBL/GenBank/DDBJ databases">
        <title>Delving into the versatile metabolic prowess of the omnipresent phylum Bacteroidetes.</title>
        <authorList>
            <person name="Nobu M.K."/>
            <person name="Mei R."/>
            <person name="Narihiro T."/>
            <person name="Kuroda K."/>
            <person name="Liu W.-T."/>
        </authorList>
    </citation>
    <scope>NUCLEOTIDE SEQUENCE</scope>
    <source>
        <strain evidence="4">ADurb.Bin276</strain>
    </source>
</reference>
<evidence type="ECO:0000256" key="1">
    <source>
        <dbReference type="SAM" id="SignalP"/>
    </source>
</evidence>
<proteinExistence type="predicted"/>
<dbReference type="Proteomes" id="UP000485569">
    <property type="component" value="Unassembled WGS sequence"/>
</dbReference>
<keyword evidence="1" id="KW-0732">Signal</keyword>
<feature type="domain" description="DUF1254" evidence="3">
    <location>
        <begin position="58"/>
        <end position="197"/>
    </location>
</feature>
<dbReference type="InterPro" id="IPR037050">
    <property type="entry name" value="DUF1254_sf"/>
</dbReference>
<dbReference type="AlphaFoldDB" id="A0A1V5SNG3"/>
<gene>
    <name evidence="4" type="ORF">BWY41_01560</name>
</gene>
<feature type="signal peptide" evidence="1">
    <location>
        <begin position="1"/>
        <end position="25"/>
    </location>
</feature>
<sequence>MKKLSHYSFFITCLFLIILSGTAIATESLYDIAYQTCVYAYPLVLTKATQLSQNIPDNHFVHFRKLPSPSNRDIVRPNRDTMYSIAWLNLNKGPILLTVPETIDRYYLVQIMDMWTDTFAGPSSRTTGSEGGRFLIVGPNWDGQLPETTSPEIKELINDFRLIKSPTNQVWIMVRIEAGSEAEYPIVQKIQDGYQLEQIGIPKDQSSQILSNPRKDPRFLKITQAIEKGAVTPPQVIEQMDAATFFEIFTELMIENPPHIQDWPIVALMSQIGIIPGKALHFESLDENVQNALNQAVQDALKDIHVQTPIPFKDYWRFMPMFTGSYGANYMFRAAIAFTGLGANLPEDAVYPVTNIDCNSEILDGSKNYVVHFEKDQIPPTYAFWSITVYDPEIYLIENPIHRYNLTSRQNVMKLNPDGSLDIYLQDSSPGVEWESNWLPIPSDEPFSITLRIYWPKREVLEGIWKLPKVCPR</sequence>
<comment type="caution">
    <text evidence="4">The sequence shown here is derived from an EMBL/GenBank/DDBJ whole genome shotgun (WGS) entry which is preliminary data.</text>
</comment>
<evidence type="ECO:0000259" key="2">
    <source>
        <dbReference type="Pfam" id="PF06742"/>
    </source>
</evidence>
<feature type="chain" id="PRO_5012144267" description="DUF1254 domain-containing protein" evidence="1">
    <location>
        <begin position="26"/>
        <end position="473"/>
    </location>
</feature>
<feature type="domain" description="DUF1214" evidence="2">
    <location>
        <begin position="349"/>
        <end position="457"/>
    </location>
</feature>
<dbReference type="InterPro" id="IPR010679">
    <property type="entry name" value="DUF1254"/>
</dbReference>
<dbReference type="Pfam" id="PF06863">
    <property type="entry name" value="DUF1254"/>
    <property type="match status" value="1"/>
</dbReference>
<name>A0A1V5SNG3_9BACT</name>
<dbReference type="PANTHER" id="PTHR36509:SF2">
    <property type="entry name" value="BLL3101 PROTEIN"/>
    <property type="match status" value="1"/>
</dbReference>
<dbReference type="EMBL" id="MWBQ01000130">
    <property type="protein sequence ID" value="OQA56037.1"/>
    <property type="molecule type" value="Genomic_DNA"/>
</dbReference>
<evidence type="ECO:0000313" key="4">
    <source>
        <dbReference type="EMBL" id="OQA56037.1"/>
    </source>
</evidence>
<dbReference type="InterPro" id="IPR010621">
    <property type="entry name" value="DUF1214"/>
</dbReference>
<organism evidence="4">
    <name type="scientific">Candidatus Atribacter allofermentans</name>
    <dbReference type="NCBI Taxonomy" id="1852833"/>
    <lineage>
        <taxon>Bacteria</taxon>
        <taxon>Pseudomonadati</taxon>
        <taxon>Atribacterota</taxon>
        <taxon>Atribacteria</taxon>
        <taxon>Atribacterales</taxon>
        <taxon>Atribacteraceae</taxon>
        <taxon>Atribacter</taxon>
    </lineage>
</organism>
<dbReference type="SUPFAM" id="SSF160935">
    <property type="entry name" value="VPA0735-like"/>
    <property type="match status" value="1"/>
</dbReference>
<evidence type="ECO:0000259" key="3">
    <source>
        <dbReference type="Pfam" id="PF06863"/>
    </source>
</evidence>
<dbReference type="PANTHER" id="PTHR36509">
    <property type="entry name" value="BLL3101 PROTEIN"/>
    <property type="match status" value="1"/>
</dbReference>
<dbReference type="Gene3D" id="2.60.120.600">
    <property type="entry name" value="Domain of unknown function DUF1214, C-terminal domain"/>
    <property type="match status" value="1"/>
</dbReference>
<dbReference type="Pfam" id="PF06742">
    <property type="entry name" value="DUF1214"/>
    <property type="match status" value="1"/>
</dbReference>
<dbReference type="Gene3D" id="2.60.40.1610">
    <property type="entry name" value="Domain of unknown function DUF1254"/>
    <property type="match status" value="1"/>
</dbReference>
<accession>A0A1V5SNG3</accession>